<dbReference type="PANTHER" id="PTHR24305:SF232">
    <property type="entry name" value="P450, PUTATIVE (EUROFUNG)-RELATED"/>
    <property type="match status" value="1"/>
</dbReference>
<comment type="caution">
    <text evidence="7">The sequence shown here is derived from an EMBL/GenBank/DDBJ whole genome shotgun (WGS) entry which is preliminary data.</text>
</comment>
<evidence type="ECO:0000256" key="2">
    <source>
        <dbReference type="ARBA" id="ARBA00010617"/>
    </source>
</evidence>
<evidence type="ECO:0000313" key="7">
    <source>
        <dbReference type="EMBL" id="KAK3680824.1"/>
    </source>
</evidence>
<comment type="similarity">
    <text evidence="2">Belongs to the cytochrome P450 family.</text>
</comment>
<name>A0AAE1C6X2_9PEZI</name>
<dbReference type="SUPFAM" id="SSF48264">
    <property type="entry name" value="Cytochrome P450"/>
    <property type="match status" value="1"/>
</dbReference>
<reference evidence="7" key="2">
    <citation type="submission" date="2023-06" db="EMBL/GenBank/DDBJ databases">
        <authorList>
            <consortium name="Lawrence Berkeley National Laboratory"/>
            <person name="Haridas S."/>
            <person name="Hensen N."/>
            <person name="Bonometti L."/>
            <person name="Westerberg I."/>
            <person name="Brannstrom I.O."/>
            <person name="Guillou S."/>
            <person name="Cros-Aarteil S."/>
            <person name="Calhoun S."/>
            <person name="Kuo A."/>
            <person name="Mondo S."/>
            <person name="Pangilinan J."/>
            <person name="Riley R."/>
            <person name="Labutti K."/>
            <person name="Andreopoulos B."/>
            <person name="Lipzen A."/>
            <person name="Chen C."/>
            <person name="Yanf M."/>
            <person name="Daum C."/>
            <person name="Ng V."/>
            <person name="Clum A."/>
            <person name="Steindorff A."/>
            <person name="Ohm R."/>
            <person name="Martin F."/>
            <person name="Silar P."/>
            <person name="Natvig D."/>
            <person name="Lalanne C."/>
            <person name="Gautier V."/>
            <person name="Ament-Velasquez S.L."/>
            <person name="Kruys A."/>
            <person name="Hutchinson M.I."/>
            <person name="Powell A.J."/>
            <person name="Barry K."/>
            <person name="Miller A.N."/>
            <person name="Grigoriev I.V."/>
            <person name="Debuchy R."/>
            <person name="Gladieux P."/>
            <person name="Thoren M.H."/>
            <person name="Johannesson H."/>
        </authorList>
    </citation>
    <scope>NUCLEOTIDE SEQUENCE</scope>
    <source>
        <strain evidence="7">CBS 314.62</strain>
    </source>
</reference>
<gene>
    <name evidence="7" type="ORF">B0T22DRAFT_531412</name>
</gene>
<evidence type="ECO:0000256" key="5">
    <source>
        <dbReference type="ARBA" id="ARBA00023004"/>
    </source>
</evidence>
<dbReference type="Pfam" id="PF00067">
    <property type="entry name" value="p450"/>
    <property type="match status" value="2"/>
</dbReference>
<dbReference type="GO" id="GO:0005506">
    <property type="term" value="F:iron ion binding"/>
    <property type="evidence" value="ECO:0007669"/>
    <property type="project" value="InterPro"/>
</dbReference>
<feature type="binding site" description="axial binding residue" evidence="6">
    <location>
        <position position="499"/>
    </location>
    <ligand>
        <name>heme</name>
        <dbReference type="ChEBI" id="CHEBI:30413"/>
    </ligand>
    <ligandPart>
        <name>Fe</name>
        <dbReference type="ChEBI" id="CHEBI:18248"/>
    </ligandPart>
</feature>
<dbReference type="InterPro" id="IPR050121">
    <property type="entry name" value="Cytochrome_P450_monoxygenase"/>
</dbReference>
<keyword evidence="3 6" id="KW-0349">Heme</keyword>
<sequence length="559" mass="62845">MALLDAIQHVGTGPRLLPQPLPGIPYNKQSARSPLGDAPDMFREVRRTRELNVWLAKQVDKLQAPLVQVFVQPFSKPWLLVADSVEGQDILMRRPEFDRSDLITDGMRVLDGFHARFKTGTLTKTNKAWLQDLMTPSFLNNIVSPMVYDNSVNLVQFWKTKARLANGRAFDVHADLDNSAFDGMLAFMFDRHFKHTALGPQIEAASKLTPATVEVGPNGEAKFPTAPFNEFIEGVYEMVETIDWAAQSFSPSLATWWFRKTAKYRHVKAVERRVILELFQNGLNSIEATGEATTAIECMLMRERKAAEKQGREPDYYNQTMIDEIGGQFIAGLHTTSSTLAFIFIYLTRHPEAQTKLRHALHRAYSAALAENRAPTMAELTKTRIHYLEAVIEETLRLHATSITRQAIRDTELLGHHVPKGTNIIVIANGPGFHAPSLPLDPAMHSPTAKLNNNWDESRDMKAFLPERWLVGAGGHDDEGEFDANAALNIAFGLGPRGCWGRRLAYMEMRSIVTLVLWNFDLLSVEPVLADPKLSYSVVHRANHCYVKLRVRGEGPEVQ</sequence>
<comment type="cofactor">
    <cofactor evidence="1 6">
        <name>heme</name>
        <dbReference type="ChEBI" id="CHEBI:30413"/>
    </cofactor>
</comment>
<dbReference type="PRINTS" id="PR00385">
    <property type="entry name" value="P450"/>
</dbReference>
<keyword evidence="4 6" id="KW-0479">Metal-binding</keyword>
<accession>A0AAE1C6X2</accession>
<dbReference type="InterPro" id="IPR036396">
    <property type="entry name" value="Cyt_P450_sf"/>
</dbReference>
<dbReference type="GO" id="GO:0020037">
    <property type="term" value="F:heme binding"/>
    <property type="evidence" value="ECO:0007669"/>
    <property type="project" value="InterPro"/>
</dbReference>
<evidence type="ECO:0000313" key="8">
    <source>
        <dbReference type="Proteomes" id="UP001270362"/>
    </source>
</evidence>
<dbReference type="InterPro" id="IPR002401">
    <property type="entry name" value="Cyt_P450_E_grp-I"/>
</dbReference>
<protein>
    <submittedName>
        <fullName evidence="7">Cytochrome P450</fullName>
    </submittedName>
</protein>
<dbReference type="EMBL" id="JAULSO010000009">
    <property type="protein sequence ID" value="KAK3680824.1"/>
    <property type="molecule type" value="Genomic_DNA"/>
</dbReference>
<proteinExistence type="inferred from homology"/>
<evidence type="ECO:0000256" key="3">
    <source>
        <dbReference type="ARBA" id="ARBA00022617"/>
    </source>
</evidence>
<evidence type="ECO:0000256" key="4">
    <source>
        <dbReference type="ARBA" id="ARBA00022723"/>
    </source>
</evidence>
<reference evidence="7" key="1">
    <citation type="journal article" date="2023" name="Mol. Phylogenet. Evol.">
        <title>Genome-scale phylogeny and comparative genomics of the fungal order Sordariales.</title>
        <authorList>
            <person name="Hensen N."/>
            <person name="Bonometti L."/>
            <person name="Westerberg I."/>
            <person name="Brannstrom I.O."/>
            <person name="Guillou S."/>
            <person name="Cros-Aarteil S."/>
            <person name="Calhoun S."/>
            <person name="Haridas S."/>
            <person name="Kuo A."/>
            <person name="Mondo S."/>
            <person name="Pangilinan J."/>
            <person name="Riley R."/>
            <person name="LaButti K."/>
            <person name="Andreopoulos B."/>
            <person name="Lipzen A."/>
            <person name="Chen C."/>
            <person name="Yan M."/>
            <person name="Daum C."/>
            <person name="Ng V."/>
            <person name="Clum A."/>
            <person name="Steindorff A."/>
            <person name="Ohm R.A."/>
            <person name="Martin F."/>
            <person name="Silar P."/>
            <person name="Natvig D.O."/>
            <person name="Lalanne C."/>
            <person name="Gautier V."/>
            <person name="Ament-Velasquez S.L."/>
            <person name="Kruys A."/>
            <person name="Hutchinson M.I."/>
            <person name="Powell A.J."/>
            <person name="Barry K."/>
            <person name="Miller A.N."/>
            <person name="Grigoriev I.V."/>
            <person name="Debuchy R."/>
            <person name="Gladieux P."/>
            <person name="Hiltunen Thoren M."/>
            <person name="Johannesson H."/>
        </authorList>
    </citation>
    <scope>NUCLEOTIDE SEQUENCE</scope>
    <source>
        <strain evidence="7">CBS 314.62</strain>
    </source>
</reference>
<dbReference type="GO" id="GO:0016705">
    <property type="term" value="F:oxidoreductase activity, acting on paired donors, with incorporation or reduction of molecular oxygen"/>
    <property type="evidence" value="ECO:0007669"/>
    <property type="project" value="InterPro"/>
</dbReference>
<organism evidence="7 8">
    <name type="scientific">Podospora appendiculata</name>
    <dbReference type="NCBI Taxonomy" id="314037"/>
    <lineage>
        <taxon>Eukaryota</taxon>
        <taxon>Fungi</taxon>
        <taxon>Dikarya</taxon>
        <taxon>Ascomycota</taxon>
        <taxon>Pezizomycotina</taxon>
        <taxon>Sordariomycetes</taxon>
        <taxon>Sordariomycetidae</taxon>
        <taxon>Sordariales</taxon>
        <taxon>Podosporaceae</taxon>
        <taxon>Podospora</taxon>
    </lineage>
</organism>
<dbReference type="PANTHER" id="PTHR24305">
    <property type="entry name" value="CYTOCHROME P450"/>
    <property type="match status" value="1"/>
</dbReference>
<evidence type="ECO:0000256" key="6">
    <source>
        <dbReference type="PIRSR" id="PIRSR602401-1"/>
    </source>
</evidence>
<keyword evidence="8" id="KW-1185">Reference proteome</keyword>
<dbReference type="AlphaFoldDB" id="A0AAE1C6X2"/>
<dbReference type="PRINTS" id="PR00463">
    <property type="entry name" value="EP450I"/>
</dbReference>
<dbReference type="Proteomes" id="UP001270362">
    <property type="component" value="Unassembled WGS sequence"/>
</dbReference>
<evidence type="ECO:0000256" key="1">
    <source>
        <dbReference type="ARBA" id="ARBA00001971"/>
    </source>
</evidence>
<dbReference type="InterPro" id="IPR001128">
    <property type="entry name" value="Cyt_P450"/>
</dbReference>
<dbReference type="Gene3D" id="1.10.630.10">
    <property type="entry name" value="Cytochrome P450"/>
    <property type="match status" value="1"/>
</dbReference>
<dbReference type="GO" id="GO:0004497">
    <property type="term" value="F:monooxygenase activity"/>
    <property type="evidence" value="ECO:0007669"/>
    <property type="project" value="InterPro"/>
</dbReference>
<keyword evidence="5 6" id="KW-0408">Iron</keyword>